<keyword evidence="3" id="KW-1185">Reference proteome</keyword>
<protein>
    <submittedName>
        <fullName evidence="2">Uncharacterized protein</fullName>
    </submittedName>
</protein>
<evidence type="ECO:0000313" key="2">
    <source>
        <dbReference type="EMBL" id="KAJ8363483.1"/>
    </source>
</evidence>
<evidence type="ECO:0000313" key="3">
    <source>
        <dbReference type="Proteomes" id="UP001152622"/>
    </source>
</evidence>
<dbReference type="Proteomes" id="UP001152622">
    <property type="component" value="Chromosome 4"/>
</dbReference>
<dbReference type="EMBL" id="JAINUF010000004">
    <property type="protein sequence ID" value="KAJ8363483.1"/>
    <property type="molecule type" value="Genomic_DNA"/>
</dbReference>
<comment type="caution">
    <text evidence="2">The sequence shown here is derived from an EMBL/GenBank/DDBJ whole genome shotgun (WGS) entry which is preliminary data.</text>
</comment>
<gene>
    <name evidence="2" type="ORF">SKAU_G00123140</name>
</gene>
<evidence type="ECO:0000256" key="1">
    <source>
        <dbReference type="SAM" id="MobiDB-lite"/>
    </source>
</evidence>
<sequence length="104" mass="11419">MTGIARLVANKPKKEEVPEPISPSKSPSLVLSSPDTSIVTLEDTPKKEHRTWTNHSVGTSWVRLLYQNGGSLSDAEEPDLMHLPSHLLVSQPSKPRMKNSLGSH</sequence>
<proteinExistence type="predicted"/>
<accession>A0A9Q1J2L5</accession>
<dbReference type="AlphaFoldDB" id="A0A9Q1J2L5"/>
<feature type="region of interest" description="Disordered" evidence="1">
    <location>
        <begin position="1"/>
        <end position="35"/>
    </location>
</feature>
<reference evidence="2" key="1">
    <citation type="journal article" date="2023" name="Science">
        <title>Genome structures resolve the early diversification of teleost fishes.</title>
        <authorList>
            <person name="Parey E."/>
            <person name="Louis A."/>
            <person name="Montfort J."/>
            <person name="Bouchez O."/>
            <person name="Roques C."/>
            <person name="Iampietro C."/>
            <person name="Lluch J."/>
            <person name="Castinel A."/>
            <person name="Donnadieu C."/>
            <person name="Desvignes T."/>
            <person name="Floi Bucao C."/>
            <person name="Jouanno E."/>
            <person name="Wen M."/>
            <person name="Mejri S."/>
            <person name="Dirks R."/>
            <person name="Jansen H."/>
            <person name="Henkel C."/>
            <person name="Chen W.J."/>
            <person name="Zahm M."/>
            <person name="Cabau C."/>
            <person name="Klopp C."/>
            <person name="Thompson A.W."/>
            <person name="Robinson-Rechavi M."/>
            <person name="Braasch I."/>
            <person name="Lecointre G."/>
            <person name="Bobe J."/>
            <person name="Postlethwait J.H."/>
            <person name="Berthelot C."/>
            <person name="Roest Crollius H."/>
            <person name="Guiguen Y."/>
        </authorList>
    </citation>
    <scope>NUCLEOTIDE SEQUENCE</scope>
    <source>
        <strain evidence="2">WJC10195</strain>
    </source>
</reference>
<feature type="compositionally biased region" description="Low complexity" evidence="1">
    <location>
        <begin position="22"/>
        <end position="34"/>
    </location>
</feature>
<name>A0A9Q1J2L5_SYNKA</name>
<organism evidence="2 3">
    <name type="scientific">Synaphobranchus kaupii</name>
    <name type="common">Kaup's arrowtooth eel</name>
    <dbReference type="NCBI Taxonomy" id="118154"/>
    <lineage>
        <taxon>Eukaryota</taxon>
        <taxon>Metazoa</taxon>
        <taxon>Chordata</taxon>
        <taxon>Craniata</taxon>
        <taxon>Vertebrata</taxon>
        <taxon>Euteleostomi</taxon>
        <taxon>Actinopterygii</taxon>
        <taxon>Neopterygii</taxon>
        <taxon>Teleostei</taxon>
        <taxon>Anguilliformes</taxon>
        <taxon>Synaphobranchidae</taxon>
        <taxon>Synaphobranchus</taxon>
    </lineage>
</organism>